<sequence>MMWHSFTGIPIISIGSISVGSPLITRQSFFSSGSLEGVLVIQPCSIRYQWLLEVLLRGCGCTWSPFVCGEACLSREVHVFVRELGKSVLIGGDVREFEPGFVEDVTQVPKGSRLLLSEVEWEFSELRIEFLSLIDDGRAFLGYSAGVQVVNKRVHFRVPSVMEFQVSSGVRILIGIRGIHVLFRKSYFGPGYQCSQISGKDESGGNAKRLLELISTE</sequence>
<name>A0A8X6XTF8_9ARAC</name>
<dbReference type="AlphaFoldDB" id="A0A8X6XTF8"/>
<dbReference type="EMBL" id="BMAV01012082">
    <property type="protein sequence ID" value="GFY58452.1"/>
    <property type="molecule type" value="Genomic_DNA"/>
</dbReference>
<dbReference type="EMBL" id="BMAV01006707">
    <property type="protein sequence ID" value="GFY48935.1"/>
    <property type="molecule type" value="Genomic_DNA"/>
</dbReference>
<gene>
    <name evidence="1" type="ORF">TNIN_200551</name>
    <name evidence="2" type="ORF">TNIN_487881</name>
</gene>
<evidence type="ECO:0000313" key="3">
    <source>
        <dbReference type="Proteomes" id="UP000886998"/>
    </source>
</evidence>
<evidence type="ECO:0000313" key="2">
    <source>
        <dbReference type="EMBL" id="GFY58452.1"/>
    </source>
</evidence>
<keyword evidence="3" id="KW-1185">Reference proteome</keyword>
<evidence type="ECO:0000313" key="1">
    <source>
        <dbReference type="EMBL" id="GFY48935.1"/>
    </source>
</evidence>
<organism evidence="2 3">
    <name type="scientific">Trichonephila inaurata madagascariensis</name>
    <dbReference type="NCBI Taxonomy" id="2747483"/>
    <lineage>
        <taxon>Eukaryota</taxon>
        <taxon>Metazoa</taxon>
        <taxon>Ecdysozoa</taxon>
        <taxon>Arthropoda</taxon>
        <taxon>Chelicerata</taxon>
        <taxon>Arachnida</taxon>
        <taxon>Araneae</taxon>
        <taxon>Araneomorphae</taxon>
        <taxon>Entelegynae</taxon>
        <taxon>Araneoidea</taxon>
        <taxon>Nephilidae</taxon>
        <taxon>Trichonephila</taxon>
        <taxon>Trichonephila inaurata</taxon>
    </lineage>
</organism>
<accession>A0A8X6XTF8</accession>
<comment type="caution">
    <text evidence="2">The sequence shown here is derived from an EMBL/GenBank/DDBJ whole genome shotgun (WGS) entry which is preliminary data.</text>
</comment>
<protein>
    <submittedName>
        <fullName evidence="2">Uncharacterized protein</fullName>
    </submittedName>
</protein>
<reference evidence="2" key="1">
    <citation type="submission" date="2020-08" db="EMBL/GenBank/DDBJ databases">
        <title>Multicomponent nature underlies the extraordinary mechanical properties of spider dragline silk.</title>
        <authorList>
            <person name="Kono N."/>
            <person name="Nakamura H."/>
            <person name="Mori M."/>
            <person name="Yoshida Y."/>
            <person name="Ohtoshi R."/>
            <person name="Malay A.D."/>
            <person name="Moran D.A.P."/>
            <person name="Tomita M."/>
            <person name="Numata K."/>
            <person name="Arakawa K."/>
        </authorList>
    </citation>
    <scope>NUCLEOTIDE SEQUENCE</scope>
</reference>
<dbReference type="Proteomes" id="UP000886998">
    <property type="component" value="Unassembled WGS sequence"/>
</dbReference>
<proteinExistence type="predicted"/>